<sequence length="139" mass="15490">MPQSDAALDVEHLSHASFLVAGAQAHEAYRTIGSITVMYGPHDLGLRPTSPWPLGLSPSFGQHHRFDGANLNLFLTPQRCTRAKRGWPPPRSAKPTVRRTWDHIIRERLHVYAEFPEFSGRESGSGSKGWTGYRTATTL</sequence>
<organism evidence="1 2">
    <name type="scientific">Eumeta variegata</name>
    <name type="common">Bagworm moth</name>
    <name type="synonym">Eumeta japonica</name>
    <dbReference type="NCBI Taxonomy" id="151549"/>
    <lineage>
        <taxon>Eukaryota</taxon>
        <taxon>Metazoa</taxon>
        <taxon>Ecdysozoa</taxon>
        <taxon>Arthropoda</taxon>
        <taxon>Hexapoda</taxon>
        <taxon>Insecta</taxon>
        <taxon>Pterygota</taxon>
        <taxon>Neoptera</taxon>
        <taxon>Endopterygota</taxon>
        <taxon>Lepidoptera</taxon>
        <taxon>Glossata</taxon>
        <taxon>Ditrysia</taxon>
        <taxon>Tineoidea</taxon>
        <taxon>Psychidae</taxon>
        <taxon>Oiketicinae</taxon>
        <taxon>Eumeta</taxon>
    </lineage>
</organism>
<accession>A0A4C1ZS39</accession>
<dbReference type="AlphaFoldDB" id="A0A4C1ZS39"/>
<protein>
    <submittedName>
        <fullName evidence="1">Uncharacterized protein</fullName>
    </submittedName>
</protein>
<name>A0A4C1ZS39_EUMVA</name>
<dbReference type="EMBL" id="BGZK01002112">
    <property type="protein sequence ID" value="GBP90770.1"/>
    <property type="molecule type" value="Genomic_DNA"/>
</dbReference>
<gene>
    <name evidence="1" type="ORF">EVAR_102452_1</name>
</gene>
<evidence type="ECO:0000313" key="1">
    <source>
        <dbReference type="EMBL" id="GBP90770.1"/>
    </source>
</evidence>
<comment type="caution">
    <text evidence="1">The sequence shown here is derived from an EMBL/GenBank/DDBJ whole genome shotgun (WGS) entry which is preliminary data.</text>
</comment>
<proteinExistence type="predicted"/>
<reference evidence="1 2" key="1">
    <citation type="journal article" date="2019" name="Commun. Biol.">
        <title>The bagworm genome reveals a unique fibroin gene that provides high tensile strength.</title>
        <authorList>
            <person name="Kono N."/>
            <person name="Nakamura H."/>
            <person name="Ohtoshi R."/>
            <person name="Tomita M."/>
            <person name="Numata K."/>
            <person name="Arakawa K."/>
        </authorList>
    </citation>
    <scope>NUCLEOTIDE SEQUENCE [LARGE SCALE GENOMIC DNA]</scope>
</reference>
<dbReference type="Proteomes" id="UP000299102">
    <property type="component" value="Unassembled WGS sequence"/>
</dbReference>
<evidence type="ECO:0000313" key="2">
    <source>
        <dbReference type="Proteomes" id="UP000299102"/>
    </source>
</evidence>
<keyword evidence="2" id="KW-1185">Reference proteome</keyword>